<keyword evidence="1" id="KW-0812">Transmembrane</keyword>
<dbReference type="RefSeq" id="WP_034714744.1">
    <property type="nucleotide sequence ID" value="NZ_AWQS01000033.1"/>
</dbReference>
<dbReference type="GO" id="GO:0043190">
    <property type="term" value="C:ATP-binding cassette (ABC) transporter complex"/>
    <property type="evidence" value="ECO:0007669"/>
    <property type="project" value="InterPro"/>
</dbReference>
<name>W9GPL8_9MICO</name>
<comment type="caution">
    <text evidence="2">The sequence shown here is derived from an EMBL/GenBank/DDBJ whole genome shotgun (WGS) entry which is preliminary data.</text>
</comment>
<evidence type="ECO:0000313" key="2">
    <source>
        <dbReference type="EMBL" id="EWT06778.1"/>
    </source>
</evidence>
<keyword evidence="1" id="KW-0472">Membrane</keyword>
<dbReference type="Proteomes" id="UP000019494">
    <property type="component" value="Unassembled WGS sequence"/>
</dbReference>
<dbReference type="OrthoDB" id="63188at2"/>
<gene>
    <name evidence="2" type="ORF">N864_17520</name>
</gene>
<reference evidence="3" key="1">
    <citation type="submission" date="2013-08" db="EMBL/GenBank/DDBJ databases">
        <title>Intrasporangium oryzae NRRL B-24470.</title>
        <authorList>
            <person name="Liu H."/>
            <person name="Wang G."/>
        </authorList>
    </citation>
    <scope>NUCLEOTIDE SEQUENCE [LARGE SCALE GENOMIC DNA]</scope>
    <source>
        <strain evidence="3">Q5-1</strain>
    </source>
</reference>
<dbReference type="EMBL" id="AWQS01000033">
    <property type="protein sequence ID" value="EWT06778.1"/>
    <property type="molecule type" value="Genomic_DNA"/>
</dbReference>
<evidence type="ECO:0000256" key="1">
    <source>
        <dbReference type="SAM" id="Phobius"/>
    </source>
</evidence>
<feature type="transmembrane region" description="Helical" evidence="1">
    <location>
        <begin position="20"/>
        <end position="38"/>
    </location>
</feature>
<dbReference type="GO" id="GO:0140359">
    <property type="term" value="F:ABC-type transporter activity"/>
    <property type="evidence" value="ECO:0007669"/>
    <property type="project" value="InterPro"/>
</dbReference>
<feature type="transmembrane region" description="Helical" evidence="1">
    <location>
        <begin position="128"/>
        <end position="150"/>
    </location>
</feature>
<feature type="transmembrane region" description="Helical" evidence="1">
    <location>
        <begin position="162"/>
        <end position="182"/>
    </location>
</feature>
<sequence>MNATFTLIELKRIARDRTGLFFTAVLPAFFFIIFGTTVESKDTAIGSGNVATYVMISMAAYGAVTATTSTGGQAAMERMQGWGRQLGLTPLKDAHYVGMKAVIAMVVAGIPVLLIYALGAWAGARGSMGAWLGSGLIVLAGSAIFALYGVLIGTAFRSESAVGVASGSVVIFAFLGNIFITLSGPMLAVAKFTPLYGYVSLARYPLTQGYLPDGSWEPLWVPLAGVIGWGLVFGMLATWFVKRGRDRQ</sequence>
<keyword evidence="1" id="KW-1133">Transmembrane helix</keyword>
<feature type="transmembrane region" description="Helical" evidence="1">
    <location>
        <begin position="97"/>
        <end position="122"/>
    </location>
</feature>
<dbReference type="InterPro" id="IPR000412">
    <property type="entry name" value="ABC_2_transport"/>
</dbReference>
<evidence type="ECO:0000313" key="3">
    <source>
        <dbReference type="Proteomes" id="UP000019494"/>
    </source>
</evidence>
<protein>
    <submittedName>
        <fullName evidence="2">ABC transporter</fullName>
    </submittedName>
</protein>
<dbReference type="PANTHER" id="PTHR43229">
    <property type="entry name" value="NODULATION PROTEIN J"/>
    <property type="match status" value="1"/>
</dbReference>
<feature type="transmembrane region" description="Helical" evidence="1">
    <location>
        <begin position="50"/>
        <end position="76"/>
    </location>
</feature>
<dbReference type="PATRIC" id="fig|584657.3.peg.1281"/>
<feature type="transmembrane region" description="Helical" evidence="1">
    <location>
        <begin position="219"/>
        <end position="241"/>
    </location>
</feature>
<dbReference type="InterPro" id="IPR051784">
    <property type="entry name" value="Nod_factor_ABC_transporter"/>
</dbReference>
<accession>W9GPL8</accession>
<keyword evidence="3" id="KW-1185">Reference proteome</keyword>
<proteinExistence type="predicted"/>
<dbReference type="AlphaFoldDB" id="W9GPL8"/>
<organism evidence="2 3">
    <name type="scientific">Intrasporangium chromatireducens Q5-1</name>
    <dbReference type="NCBI Taxonomy" id="584657"/>
    <lineage>
        <taxon>Bacteria</taxon>
        <taxon>Bacillati</taxon>
        <taxon>Actinomycetota</taxon>
        <taxon>Actinomycetes</taxon>
        <taxon>Micrococcales</taxon>
        <taxon>Intrasporangiaceae</taxon>
        <taxon>Intrasporangium</taxon>
    </lineage>
</organism>
<dbReference type="PANTHER" id="PTHR43229:SF2">
    <property type="entry name" value="NODULATION PROTEIN J"/>
    <property type="match status" value="1"/>
</dbReference>
<dbReference type="PIRSF" id="PIRSF006648">
    <property type="entry name" value="DrrB"/>
    <property type="match status" value="1"/>
</dbReference>